<protein>
    <recommendedName>
        <fullName evidence="4">Mitochondrial glycoprotein-like protein</fullName>
    </recommendedName>
</protein>
<gene>
    <name evidence="2" type="ORF">ABL78_2874</name>
</gene>
<evidence type="ECO:0000313" key="2">
    <source>
        <dbReference type="EMBL" id="KPI88048.1"/>
    </source>
</evidence>
<dbReference type="OrthoDB" id="278212at2759"/>
<dbReference type="VEuPathDB" id="TriTrypDB:Lsey_0064_0160"/>
<proteinExistence type="predicted"/>
<feature type="compositionally biased region" description="Low complexity" evidence="1">
    <location>
        <begin position="167"/>
        <end position="195"/>
    </location>
</feature>
<name>A0A0N1PDY6_LEPSE</name>
<dbReference type="Pfam" id="PF02330">
    <property type="entry name" value="MAM33"/>
    <property type="match status" value="1"/>
</dbReference>
<feature type="region of interest" description="Disordered" evidence="1">
    <location>
        <begin position="253"/>
        <end position="272"/>
    </location>
</feature>
<evidence type="ECO:0008006" key="4">
    <source>
        <dbReference type="Google" id="ProtNLM"/>
    </source>
</evidence>
<dbReference type="Proteomes" id="UP000038009">
    <property type="component" value="Unassembled WGS sequence"/>
</dbReference>
<dbReference type="Gene3D" id="3.10.280.10">
    <property type="entry name" value="Mitochondrial glycoprotein"/>
    <property type="match status" value="1"/>
</dbReference>
<dbReference type="PANTHER" id="PTHR10826:SF9">
    <property type="entry name" value="MITOCHONDRIAL GLYCOPROTEIN-LIKE PROTEIN"/>
    <property type="match status" value="1"/>
</dbReference>
<dbReference type="GO" id="GO:0005759">
    <property type="term" value="C:mitochondrial matrix"/>
    <property type="evidence" value="ECO:0007669"/>
    <property type="project" value="InterPro"/>
</dbReference>
<dbReference type="InterPro" id="IPR003428">
    <property type="entry name" value="MAM33"/>
</dbReference>
<dbReference type="PANTHER" id="PTHR10826">
    <property type="entry name" value="COMPLEMENT COMPONENT 1"/>
    <property type="match status" value="1"/>
</dbReference>
<feature type="compositionally biased region" description="Low complexity" evidence="1">
    <location>
        <begin position="260"/>
        <end position="270"/>
    </location>
</feature>
<evidence type="ECO:0000256" key="1">
    <source>
        <dbReference type="SAM" id="MobiDB-lite"/>
    </source>
</evidence>
<comment type="caution">
    <text evidence="2">The sequence shown here is derived from an EMBL/GenBank/DDBJ whole genome shotgun (WGS) entry which is preliminary data.</text>
</comment>
<dbReference type="SUPFAM" id="SSF54529">
    <property type="entry name" value="Mitochondrial glycoprotein MAM33-like"/>
    <property type="match status" value="1"/>
</dbReference>
<keyword evidence="3" id="KW-1185">Reference proteome</keyword>
<reference evidence="2 3" key="1">
    <citation type="journal article" date="2015" name="PLoS Pathog.">
        <title>Leptomonas seymouri: Adaptations to the Dixenous Life Cycle Analyzed by Genome Sequencing, Transcriptome Profiling and Co-infection with Leishmania donovani.</title>
        <authorList>
            <person name="Kraeva N."/>
            <person name="Butenko A."/>
            <person name="Hlavacova J."/>
            <person name="Kostygov A."/>
            <person name="Myskova J."/>
            <person name="Grybchuk D."/>
            <person name="Lestinova T."/>
            <person name="Votypka J."/>
            <person name="Volf P."/>
            <person name="Opperdoes F."/>
            <person name="Flegontov P."/>
            <person name="Lukes J."/>
            <person name="Yurchenko V."/>
        </authorList>
    </citation>
    <scope>NUCLEOTIDE SEQUENCE [LARGE SCALE GENOMIC DNA]</scope>
    <source>
        <strain evidence="2 3">ATCC 30220</strain>
    </source>
</reference>
<feature type="region of interest" description="Disordered" evidence="1">
    <location>
        <begin position="165"/>
        <end position="208"/>
    </location>
</feature>
<dbReference type="OMA" id="YSIWVEQ"/>
<sequence>MLRSLASKSAYAALSAAAAAGIGGRVPCMMSAAPIESQIRAASVLACIRNTAPLHNSASLAQRSFYATGPTAGDSQDDVSRDKIDEGGAGAIDYAHTPSLRDALPPSAVELPEESFLKCIEKEMMDEKYRLDKEEGPPPVPVGWTMHHTEGTSFIYGRRVWMPPPSASSSSAPVQQMSSNSNDSSSNHTEGAPTGEAGGEHTPHQPACAPVPRAIEKHFLRLQLTMRDASLDPECDVRGEHFPFSFFVQRVRPEGGDESGSGSSDGGSVDLESDAFDEHTFYHDSIEVRCDVVDGELVVDNVVYHGSPHAASTTAGDATGPHYANPFGGYPGPNLDEAEEEVLDGIQSWLAERGVDDQLGEFIGQYAIWIEQAEYELWLQQLRDYVAA</sequence>
<dbReference type="EMBL" id="LJSK01000064">
    <property type="protein sequence ID" value="KPI88048.1"/>
    <property type="molecule type" value="Genomic_DNA"/>
</dbReference>
<feature type="region of interest" description="Disordered" evidence="1">
    <location>
        <begin position="69"/>
        <end position="107"/>
    </location>
</feature>
<organism evidence="2 3">
    <name type="scientific">Leptomonas seymouri</name>
    <dbReference type="NCBI Taxonomy" id="5684"/>
    <lineage>
        <taxon>Eukaryota</taxon>
        <taxon>Discoba</taxon>
        <taxon>Euglenozoa</taxon>
        <taxon>Kinetoplastea</taxon>
        <taxon>Metakinetoplastina</taxon>
        <taxon>Trypanosomatida</taxon>
        <taxon>Trypanosomatidae</taxon>
        <taxon>Leishmaniinae</taxon>
        <taxon>Leptomonas</taxon>
    </lineage>
</organism>
<accession>A0A0N1PDY6</accession>
<evidence type="ECO:0000313" key="3">
    <source>
        <dbReference type="Proteomes" id="UP000038009"/>
    </source>
</evidence>
<dbReference type="FunFam" id="3.10.280.10:FF:000017">
    <property type="entry name" value="Mitochondrial_glycoprotein_-_putative"/>
    <property type="match status" value="1"/>
</dbReference>
<dbReference type="AlphaFoldDB" id="A0A0N1PDY6"/>
<dbReference type="InterPro" id="IPR036561">
    <property type="entry name" value="MAM33_sf"/>
</dbReference>